<reference evidence="1 2" key="2">
    <citation type="submission" date="2018-01" db="EMBL/GenBank/DDBJ databases">
        <title>Genomic study of Klebsiella pneumoniae.</title>
        <authorList>
            <person name="Yang Y."/>
            <person name="Bicalho R."/>
        </authorList>
    </citation>
    <scope>NUCLEOTIDE SEQUENCE [LARGE SCALE GENOMIC DNA]</scope>
    <source>
        <strain evidence="1 2">A8</strain>
    </source>
</reference>
<organism evidence="1 2">
    <name type="scientific">Klebsiella variicola</name>
    <dbReference type="NCBI Taxonomy" id="244366"/>
    <lineage>
        <taxon>Bacteria</taxon>
        <taxon>Pseudomonadati</taxon>
        <taxon>Pseudomonadota</taxon>
        <taxon>Gammaproteobacteria</taxon>
        <taxon>Enterobacterales</taxon>
        <taxon>Enterobacteriaceae</taxon>
        <taxon>Klebsiella/Raoultella group</taxon>
        <taxon>Klebsiella</taxon>
        <taxon>Klebsiella pneumoniae complex</taxon>
    </lineage>
</organism>
<name>A0A2N4Z0Z6_KLEVA</name>
<reference evidence="1 2" key="1">
    <citation type="submission" date="2017-11" db="EMBL/GenBank/DDBJ databases">
        <authorList>
            <person name="Han C.G."/>
        </authorList>
    </citation>
    <scope>NUCLEOTIDE SEQUENCE [LARGE SCALE GENOMIC DNA]</scope>
    <source>
        <strain evidence="1 2">A8</strain>
    </source>
</reference>
<feature type="non-terminal residue" evidence="1">
    <location>
        <position position="1"/>
    </location>
</feature>
<protein>
    <submittedName>
        <fullName evidence="1">Sulfate ABC transporter substrate-binding protein</fullName>
    </submittedName>
</protein>
<gene>
    <name evidence="1" type="ORF">CWN47_14945</name>
</gene>
<sequence>VMDALKDKFPQTELFRVEDKFGSWPEVMKTHFASGGELDKLLAAGRK</sequence>
<dbReference type="Proteomes" id="UP000234412">
    <property type="component" value="Unassembled WGS sequence"/>
</dbReference>
<evidence type="ECO:0000313" key="1">
    <source>
        <dbReference type="EMBL" id="PLM94284.1"/>
    </source>
</evidence>
<dbReference type="EMBL" id="PIDP01000478">
    <property type="protein sequence ID" value="PLM94284.1"/>
    <property type="molecule type" value="Genomic_DNA"/>
</dbReference>
<evidence type="ECO:0000313" key="2">
    <source>
        <dbReference type="Proteomes" id="UP000234412"/>
    </source>
</evidence>
<accession>A0A2N4Z0Z6</accession>
<dbReference type="AlphaFoldDB" id="A0A2N4Z0Z6"/>
<proteinExistence type="predicted"/>
<dbReference type="Gene3D" id="3.40.190.10">
    <property type="entry name" value="Periplasmic binding protein-like II"/>
    <property type="match status" value="1"/>
</dbReference>
<comment type="caution">
    <text evidence="1">The sequence shown here is derived from an EMBL/GenBank/DDBJ whole genome shotgun (WGS) entry which is preliminary data.</text>
</comment>